<evidence type="ECO:0000313" key="1">
    <source>
        <dbReference type="EMBL" id="OGD84344.1"/>
    </source>
</evidence>
<reference evidence="1 2" key="1">
    <citation type="journal article" date="2016" name="Nat. Commun.">
        <title>Thousands of microbial genomes shed light on interconnected biogeochemical processes in an aquifer system.</title>
        <authorList>
            <person name="Anantharaman K."/>
            <person name="Brown C.T."/>
            <person name="Hug L.A."/>
            <person name="Sharon I."/>
            <person name="Castelle C.J."/>
            <person name="Probst A.J."/>
            <person name="Thomas B.C."/>
            <person name="Singh A."/>
            <person name="Wilkins M.J."/>
            <person name="Karaoz U."/>
            <person name="Brodie E.L."/>
            <person name="Williams K.H."/>
            <person name="Hubbard S.S."/>
            <person name="Banfield J.F."/>
        </authorList>
    </citation>
    <scope>NUCLEOTIDE SEQUENCE [LARGE SCALE GENOMIC DNA]</scope>
</reference>
<accession>A0A1F5FXR4</accession>
<dbReference type="EMBL" id="MFAU01000024">
    <property type="protein sequence ID" value="OGD84344.1"/>
    <property type="molecule type" value="Genomic_DNA"/>
</dbReference>
<protein>
    <submittedName>
        <fullName evidence="1">Uncharacterized protein</fullName>
    </submittedName>
</protein>
<organism evidence="1 2">
    <name type="scientific">Candidatus Curtissbacteria bacterium RBG_13_40_7</name>
    <dbReference type="NCBI Taxonomy" id="1797706"/>
    <lineage>
        <taxon>Bacteria</taxon>
        <taxon>Candidatus Curtissiibacteriota</taxon>
    </lineage>
</organism>
<evidence type="ECO:0000313" key="2">
    <source>
        <dbReference type="Proteomes" id="UP000179252"/>
    </source>
</evidence>
<dbReference type="AlphaFoldDB" id="A0A1F5FXR4"/>
<gene>
    <name evidence="1" type="ORF">A2165_00125</name>
</gene>
<dbReference type="Proteomes" id="UP000179252">
    <property type="component" value="Unassembled WGS sequence"/>
</dbReference>
<comment type="caution">
    <text evidence="1">The sequence shown here is derived from an EMBL/GenBank/DDBJ whole genome shotgun (WGS) entry which is preliminary data.</text>
</comment>
<proteinExistence type="predicted"/>
<name>A0A1F5FXR4_9BACT</name>
<sequence>MSEGSNPEIVQPKRSVAETSKAFLKDLGNQLTQSLEGIVVATNVSAYFGRKIMTGALALDAALYGSYAGAQTAGVLQGDPIITGLEAAGIAVATIGFHKLSGKAESAIRSKIQSTPELRDMFRRHGIKIKHEQES</sequence>